<protein>
    <recommendedName>
        <fullName evidence="8">CASP-like protein</fullName>
    </recommendedName>
</protein>
<evidence type="ECO:0000259" key="9">
    <source>
        <dbReference type="Pfam" id="PF04535"/>
    </source>
</evidence>
<feature type="domain" description="Casparian strip membrane protein" evidence="9">
    <location>
        <begin position="32"/>
        <end position="160"/>
    </location>
</feature>
<evidence type="ECO:0000256" key="2">
    <source>
        <dbReference type="ARBA" id="ARBA00007651"/>
    </source>
</evidence>
<comment type="subunit">
    <text evidence="3 8">Homodimer and heterodimers.</text>
</comment>
<dbReference type="PANTHER" id="PTHR32021:SF5">
    <property type="entry name" value="CASP-LIKE PROTEIN 5B3"/>
    <property type="match status" value="1"/>
</dbReference>
<dbReference type="Proteomes" id="UP001372338">
    <property type="component" value="Unassembled WGS sequence"/>
</dbReference>
<dbReference type="PANTHER" id="PTHR32021">
    <property type="entry name" value="CASP-LIKE PROTEIN 5B3"/>
    <property type="match status" value="1"/>
</dbReference>
<evidence type="ECO:0000256" key="6">
    <source>
        <dbReference type="ARBA" id="ARBA00022989"/>
    </source>
</evidence>
<organism evidence="10 11">
    <name type="scientific">Crotalaria pallida</name>
    <name type="common">Smooth rattlebox</name>
    <name type="synonym">Crotalaria striata</name>
    <dbReference type="NCBI Taxonomy" id="3830"/>
    <lineage>
        <taxon>Eukaryota</taxon>
        <taxon>Viridiplantae</taxon>
        <taxon>Streptophyta</taxon>
        <taxon>Embryophyta</taxon>
        <taxon>Tracheophyta</taxon>
        <taxon>Spermatophyta</taxon>
        <taxon>Magnoliopsida</taxon>
        <taxon>eudicotyledons</taxon>
        <taxon>Gunneridae</taxon>
        <taxon>Pentapetalae</taxon>
        <taxon>rosids</taxon>
        <taxon>fabids</taxon>
        <taxon>Fabales</taxon>
        <taxon>Fabaceae</taxon>
        <taxon>Papilionoideae</taxon>
        <taxon>50 kb inversion clade</taxon>
        <taxon>genistoids sensu lato</taxon>
        <taxon>core genistoids</taxon>
        <taxon>Crotalarieae</taxon>
        <taxon>Crotalaria</taxon>
    </lineage>
</organism>
<dbReference type="AlphaFoldDB" id="A0AAN9F2R0"/>
<keyword evidence="4 8" id="KW-1003">Cell membrane</keyword>
<dbReference type="EMBL" id="JAYWIO010000004">
    <property type="protein sequence ID" value="KAK7268742.1"/>
    <property type="molecule type" value="Genomic_DNA"/>
</dbReference>
<accession>A0AAN9F2R0</accession>
<evidence type="ECO:0000256" key="4">
    <source>
        <dbReference type="ARBA" id="ARBA00022475"/>
    </source>
</evidence>
<comment type="caution">
    <text evidence="8">Lacks conserved residue(s) required for the propagation of feature annotation.</text>
</comment>
<dbReference type="GO" id="GO:0005886">
    <property type="term" value="C:plasma membrane"/>
    <property type="evidence" value="ECO:0007669"/>
    <property type="project" value="UniProtKB-SubCell"/>
</dbReference>
<sequence length="176" mass="19279">MHLQATKVVSSVLFCLELLDLNRKMKDFPGTPGTFLGFVLRMSQFIFAAGSIASMATTPTFFNFTAFCYLIASMGLQVIWSFVLALLDAYALLRKKVLHNPVLVSLFVVGDWVTATLSLAAASSSAGITVLYFHDLGHCHFGEECQKYEISVALAFLSWIPISISSLIMLWLLAAG</sequence>
<keyword evidence="6 8" id="KW-1133">Transmembrane helix</keyword>
<keyword evidence="7 8" id="KW-0472">Membrane</keyword>
<name>A0AAN9F2R0_CROPI</name>
<proteinExistence type="inferred from homology"/>
<reference evidence="10 11" key="1">
    <citation type="submission" date="2024-01" db="EMBL/GenBank/DDBJ databases">
        <title>The genomes of 5 underutilized Papilionoideae crops provide insights into root nodulation and disease resistanc.</title>
        <authorList>
            <person name="Yuan L."/>
        </authorList>
    </citation>
    <scope>NUCLEOTIDE SEQUENCE [LARGE SCALE GENOMIC DNA]</scope>
    <source>
        <strain evidence="10">ZHUSHIDOU_FW_LH</strain>
        <tissue evidence="10">Leaf</tissue>
    </source>
</reference>
<dbReference type="Pfam" id="PF04535">
    <property type="entry name" value="CASP_dom"/>
    <property type="match status" value="1"/>
</dbReference>
<evidence type="ECO:0000256" key="8">
    <source>
        <dbReference type="RuleBase" id="RU361233"/>
    </source>
</evidence>
<feature type="transmembrane region" description="Helical" evidence="8">
    <location>
        <begin position="67"/>
        <end position="92"/>
    </location>
</feature>
<evidence type="ECO:0000256" key="1">
    <source>
        <dbReference type="ARBA" id="ARBA00004651"/>
    </source>
</evidence>
<evidence type="ECO:0000313" key="11">
    <source>
        <dbReference type="Proteomes" id="UP001372338"/>
    </source>
</evidence>
<evidence type="ECO:0000256" key="5">
    <source>
        <dbReference type="ARBA" id="ARBA00022692"/>
    </source>
</evidence>
<comment type="caution">
    <text evidence="10">The sequence shown here is derived from an EMBL/GenBank/DDBJ whole genome shotgun (WGS) entry which is preliminary data.</text>
</comment>
<dbReference type="InterPro" id="IPR006702">
    <property type="entry name" value="CASP_dom"/>
</dbReference>
<keyword evidence="11" id="KW-1185">Reference proteome</keyword>
<comment type="similarity">
    <text evidence="2 8">Belongs to the Casparian strip membrane proteins (CASP) family.</text>
</comment>
<feature type="transmembrane region" description="Helical" evidence="8">
    <location>
        <begin position="35"/>
        <end position="55"/>
    </location>
</feature>
<dbReference type="InterPro" id="IPR045009">
    <property type="entry name" value="CASPL-5"/>
</dbReference>
<evidence type="ECO:0000256" key="7">
    <source>
        <dbReference type="ARBA" id="ARBA00023136"/>
    </source>
</evidence>
<keyword evidence="5 8" id="KW-0812">Transmembrane</keyword>
<comment type="subcellular location">
    <subcellularLocation>
        <location evidence="1 8">Cell membrane</location>
        <topology evidence="1 8">Multi-pass membrane protein</topology>
    </subcellularLocation>
</comment>
<evidence type="ECO:0000256" key="3">
    <source>
        <dbReference type="ARBA" id="ARBA00011489"/>
    </source>
</evidence>
<gene>
    <name evidence="10" type="ORF">RIF29_21450</name>
</gene>
<evidence type="ECO:0000313" key="10">
    <source>
        <dbReference type="EMBL" id="KAK7268742.1"/>
    </source>
</evidence>
<feature type="transmembrane region" description="Helical" evidence="8">
    <location>
        <begin position="154"/>
        <end position="174"/>
    </location>
</feature>